<dbReference type="AlphaFoldDB" id="A0A9D4LGK5"/>
<dbReference type="InterPro" id="IPR013783">
    <property type="entry name" value="Ig-like_fold"/>
</dbReference>
<proteinExistence type="predicted"/>
<sequence length="572" mass="66028">MGIFNKVVRTNGLRKVCICVAVFFFFTFAILSLERRFDLKILFNKPDGLKTRAPDIVYSPCRHIPAAPEVLGTWPEELYLNYTDIEDLLDLPDPSRSTVELNGNGRLTIGAHVYVTITLFDHHGRKRRKGGDVVRAWLAEPSLGAAASARVVDNNDGTYRAQFVVFWEGRPEVRAAIIMPREAVSTAYKRRYTCPPVEVNTAVFIHPRDLSIAEETPCNFYPYISGYDVICNLTDDNFRRPWYCGKPRNTKLLCSDWTLSSERNLWQLNTEQKHMTSTQLELISLSNNALPLKTGIFLNVTSDSASHQFKTDLKCDLRALESARKTSTADGYLYEKKWYNKICRSQFSFVQLTKYLNNVKMVLIGDSTSRQFFYEMQNLVTCEFTTDTWDLAGKHHEVRCENETLKFSLTWKPHGLPFCTTNTPHQYFRPLSVHLNEYGEADKLLLVLHGAAHFYNFHSHVFYEYVKEMKSTVEAVLKSHPRSFIVIKGPNAFSFSKSTDHFIWMPDSYAAVYEKFVRDVFSDLQSDRVMFLDMMDITVATEQWHIHSEKFIIHEKLSEIFAFYSTFSETLS</sequence>
<dbReference type="InterPro" id="IPR057106">
    <property type="entry name" value="NXPE4_C"/>
</dbReference>
<keyword evidence="1" id="KW-0472">Membrane</keyword>
<dbReference type="Pfam" id="PF24536">
    <property type="entry name" value="NXPE4_C"/>
    <property type="match status" value="1"/>
</dbReference>
<gene>
    <name evidence="3" type="ORF">DPMN_100808</name>
</gene>
<protein>
    <recommendedName>
        <fullName evidence="2">NXPE C-terminal domain-containing protein</fullName>
    </recommendedName>
</protein>
<dbReference type="PANTHER" id="PTHR16165:SF5">
    <property type="entry name" value="NXPE FAMILY MEMBER 3"/>
    <property type="match status" value="1"/>
</dbReference>
<dbReference type="InterPro" id="IPR014756">
    <property type="entry name" value="Ig_E-set"/>
</dbReference>
<organism evidence="3 4">
    <name type="scientific">Dreissena polymorpha</name>
    <name type="common">Zebra mussel</name>
    <name type="synonym">Mytilus polymorpha</name>
    <dbReference type="NCBI Taxonomy" id="45954"/>
    <lineage>
        <taxon>Eukaryota</taxon>
        <taxon>Metazoa</taxon>
        <taxon>Spiralia</taxon>
        <taxon>Lophotrochozoa</taxon>
        <taxon>Mollusca</taxon>
        <taxon>Bivalvia</taxon>
        <taxon>Autobranchia</taxon>
        <taxon>Heteroconchia</taxon>
        <taxon>Euheterodonta</taxon>
        <taxon>Imparidentia</taxon>
        <taxon>Neoheterodontei</taxon>
        <taxon>Myida</taxon>
        <taxon>Dreissenoidea</taxon>
        <taxon>Dreissenidae</taxon>
        <taxon>Dreissena</taxon>
    </lineage>
</organism>
<dbReference type="Gene3D" id="2.60.40.10">
    <property type="entry name" value="Immunoglobulins"/>
    <property type="match status" value="1"/>
</dbReference>
<evidence type="ECO:0000256" key="1">
    <source>
        <dbReference type="SAM" id="Phobius"/>
    </source>
</evidence>
<dbReference type="Proteomes" id="UP000828390">
    <property type="component" value="Unassembled WGS sequence"/>
</dbReference>
<dbReference type="OrthoDB" id="5950832at2759"/>
<keyword evidence="1" id="KW-1133">Transmembrane helix</keyword>
<keyword evidence="1" id="KW-0812">Transmembrane</keyword>
<evidence type="ECO:0000259" key="2">
    <source>
        <dbReference type="Pfam" id="PF24536"/>
    </source>
</evidence>
<reference evidence="3" key="2">
    <citation type="submission" date="2020-11" db="EMBL/GenBank/DDBJ databases">
        <authorList>
            <person name="McCartney M.A."/>
            <person name="Auch B."/>
            <person name="Kono T."/>
            <person name="Mallez S."/>
            <person name="Becker A."/>
            <person name="Gohl D.M."/>
            <person name="Silverstein K.A.T."/>
            <person name="Koren S."/>
            <person name="Bechman K.B."/>
            <person name="Herman A."/>
            <person name="Abrahante J.E."/>
            <person name="Garbe J."/>
        </authorList>
    </citation>
    <scope>NUCLEOTIDE SEQUENCE</scope>
    <source>
        <strain evidence="3">Duluth1</strain>
        <tissue evidence="3">Whole animal</tissue>
    </source>
</reference>
<keyword evidence="4" id="KW-1185">Reference proteome</keyword>
<comment type="caution">
    <text evidence="3">The sequence shown here is derived from an EMBL/GenBank/DDBJ whole genome shotgun (WGS) entry which is preliminary data.</text>
</comment>
<name>A0A9D4LGK5_DREPO</name>
<dbReference type="EMBL" id="JAIWYP010000003">
    <property type="protein sequence ID" value="KAH3858188.1"/>
    <property type="molecule type" value="Genomic_DNA"/>
</dbReference>
<evidence type="ECO:0000313" key="4">
    <source>
        <dbReference type="Proteomes" id="UP000828390"/>
    </source>
</evidence>
<reference evidence="3" key="1">
    <citation type="journal article" date="2019" name="bioRxiv">
        <title>The Genome of the Zebra Mussel, Dreissena polymorpha: A Resource for Invasive Species Research.</title>
        <authorList>
            <person name="McCartney M.A."/>
            <person name="Auch B."/>
            <person name="Kono T."/>
            <person name="Mallez S."/>
            <person name="Zhang Y."/>
            <person name="Obille A."/>
            <person name="Becker A."/>
            <person name="Abrahante J.E."/>
            <person name="Garbe J."/>
            <person name="Badalamenti J.P."/>
            <person name="Herman A."/>
            <person name="Mangelson H."/>
            <person name="Liachko I."/>
            <person name="Sullivan S."/>
            <person name="Sone E.D."/>
            <person name="Koren S."/>
            <person name="Silverstein K.A.T."/>
            <person name="Beckman K.B."/>
            <person name="Gohl D.M."/>
        </authorList>
    </citation>
    <scope>NUCLEOTIDE SEQUENCE</scope>
    <source>
        <strain evidence="3">Duluth1</strain>
        <tissue evidence="3">Whole animal</tissue>
    </source>
</reference>
<evidence type="ECO:0000313" key="3">
    <source>
        <dbReference type="EMBL" id="KAH3858188.1"/>
    </source>
</evidence>
<dbReference type="PANTHER" id="PTHR16165">
    <property type="entry name" value="NXPE FAMILY MEMBER"/>
    <property type="match status" value="1"/>
</dbReference>
<feature type="domain" description="NXPE C-terminal" evidence="2">
    <location>
        <begin position="338"/>
        <end position="562"/>
    </location>
</feature>
<feature type="transmembrane region" description="Helical" evidence="1">
    <location>
        <begin position="12"/>
        <end position="33"/>
    </location>
</feature>
<accession>A0A9D4LGK5</accession>
<dbReference type="SUPFAM" id="SSF81296">
    <property type="entry name" value="E set domains"/>
    <property type="match status" value="1"/>
</dbReference>